<feature type="region of interest" description="Disordered" evidence="1">
    <location>
        <begin position="211"/>
        <end position="251"/>
    </location>
</feature>
<gene>
    <name evidence="3" type="ORF">M011DRAFT_289980</name>
</gene>
<organism evidence="3 4">
    <name type="scientific">Sporormia fimetaria CBS 119925</name>
    <dbReference type="NCBI Taxonomy" id="1340428"/>
    <lineage>
        <taxon>Eukaryota</taxon>
        <taxon>Fungi</taxon>
        <taxon>Dikarya</taxon>
        <taxon>Ascomycota</taxon>
        <taxon>Pezizomycotina</taxon>
        <taxon>Dothideomycetes</taxon>
        <taxon>Pleosporomycetidae</taxon>
        <taxon>Pleosporales</taxon>
        <taxon>Sporormiaceae</taxon>
        <taxon>Sporormia</taxon>
    </lineage>
</organism>
<name>A0A6A6UYY2_9PLEO</name>
<dbReference type="AlphaFoldDB" id="A0A6A6UYY2"/>
<evidence type="ECO:0000256" key="1">
    <source>
        <dbReference type="SAM" id="MobiDB-lite"/>
    </source>
</evidence>
<evidence type="ECO:0000313" key="3">
    <source>
        <dbReference type="EMBL" id="KAF2742301.1"/>
    </source>
</evidence>
<sequence length="388" mass="42273">MSSIVSSAQEQAPEGTPLPPAWISTPTGIAMIVLISFTLATSIVLIIKFVFLPWRRRFIERKEAEWQRQRLRVRARSHMRHTRNPDLELGRIAARRYYDRQLGVTRDNGSNITLPSYHSQDPNPTWEVLPQIPVLETETTAAPVVPQPPAPVVLIRNGAPLQRFNAQGTRRTSDPDNTQAGATIETATVARRAPNMSLRDFIRLRDIQAARPSAPVANGEAQTSDNGSVSGVDNEQNATAATGEPETQETTAEVFPNATDEAFGVDSLYIDDSQPAQVAAVDVAQGEETFGIDSLYVDDSQQAPIEAAKDHEAVTPEAVVTESSNGEMYDEVSLSPVSTVNDADVPEPNSISLDVTDKPLDGDVALQPKNGEVDDFVLRLRSMAPGMR</sequence>
<evidence type="ECO:0000313" key="4">
    <source>
        <dbReference type="Proteomes" id="UP000799440"/>
    </source>
</evidence>
<dbReference type="Proteomes" id="UP000799440">
    <property type="component" value="Unassembled WGS sequence"/>
</dbReference>
<keyword evidence="4" id="KW-1185">Reference proteome</keyword>
<reference evidence="3" key="1">
    <citation type="journal article" date="2020" name="Stud. Mycol.">
        <title>101 Dothideomycetes genomes: a test case for predicting lifestyles and emergence of pathogens.</title>
        <authorList>
            <person name="Haridas S."/>
            <person name="Albert R."/>
            <person name="Binder M."/>
            <person name="Bloem J."/>
            <person name="Labutti K."/>
            <person name="Salamov A."/>
            <person name="Andreopoulos B."/>
            <person name="Baker S."/>
            <person name="Barry K."/>
            <person name="Bills G."/>
            <person name="Bluhm B."/>
            <person name="Cannon C."/>
            <person name="Castanera R."/>
            <person name="Culley D."/>
            <person name="Daum C."/>
            <person name="Ezra D."/>
            <person name="Gonzalez J."/>
            <person name="Henrissat B."/>
            <person name="Kuo A."/>
            <person name="Liang C."/>
            <person name="Lipzen A."/>
            <person name="Lutzoni F."/>
            <person name="Magnuson J."/>
            <person name="Mondo S."/>
            <person name="Nolan M."/>
            <person name="Ohm R."/>
            <person name="Pangilinan J."/>
            <person name="Park H.-J."/>
            <person name="Ramirez L."/>
            <person name="Alfaro M."/>
            <person name="Sun H."/>
            <person name="Tritt A."/>
            <person name="Yoshinaga Y."/>
            <person name="Zwiers L.-H."/>
            <person name="Turgeon B."/>
            <person name="Goodwin S."/>
            <person name="Spatafora J."/>
            <person name="Crous P."/>
            <person name="Grigoriev I."/>
        </authorList>
    </citation>
    <scope>NUCLEOTIDE SEQUENCE</scope>
    <source>
        <strain evidence="3">CBS 119925</strain>
    </source>
</reference>
<keyword evidence="2" id="KW-1133">Transmembrane helix</keyword>
<feature type="transmembrane region" description="Helical" evidence="2">
    <location>
        <begin position="29"/>
        <end position="52"/>
    </location>
</feature>
<feature type="region of interest" description="Disordered" evidence="1">
    <location>
        <begin position="1"/>
        <end position="20"/>
    </location>
</feature>
<proteinExistence type="predicted"/>
<feature type="compositionally biased region" description="Polar residues" evidence="1">
    <location>
        <begin position="1"/>
        <end position="10"/>
    </location>
</feature>
<evidence type="ECO:0000256" key="2">
    <source>
        <dbReference type="SAM" id="Phobius"/>
    </source>
</evidence>
<feature type="compositionally biased region" description="Polar residues" evidence="1">
    <location>
        <begin position="220"/>
        <end position="240"/>
    </location>
</feature>
<protein>
    <submittedName>
        <fullName evidence="3">Uncharacterized protein</fullName>
    </submittedName>
</protein>
<keyword evidence="2" id="KW-0472">Membrane</keyword>
<accession>A0A6A6UYY2</accession>
<keyword evidence="2" id="KW-0812">Transmembrane</keyword>
<dbReference type="EMBL" id="MU006611">
    <property type="protein sequence ID" value="KAF2742301.1"/>
    <property type="molecule type" value="Genomic_DNA"/>
</dbReference>